<dbReference type="InterPro" id="IPR027417">
    <property type="entry name" value="P-loop_NTPase"/>
</dbReference>
<gene>
    <name evidence="5" type="ORF">METZ01_LOCUS15260</name>
</gene>
<evidence type="ECO:0000256" key="3">
    <source>
        <dbReference type="ARBA" id="ARBA00022840"/>
    </source>
</evidence>
<dbReference type="SMART" id="SM00382">
    <property type="entry name" value="AAA"/>
    <property type="match status" value="1"/>
</dbReference>
<name>A0A381P661_9ZZZZ</name>
<dbReference type="InterPro" id="IPR003439">
    <property type="entry name" value="ABC_transporter-like_ATP-bd"/>
</dbReference>
<keyword evidence="1" id="KW-0813">Transport</keyword>
<dbReference type="PANTHER" id="PTHR43023">
    <property type="entry name" value="PROTEIN TRIGALACTOSYLDIACYLGLYCEROL 3, CHLOROPLASTIC"/>
    <property type="match status" value="1"/>
</dbReference>
<dbReference type="GO" id="GO:0016887">
    <property type="term" value="F:ATP hydrolysis activity"/>
    <property type="evidence" value="ECO:0007669"/>
    <property type="project" value="InterPro"/>
</dbReference>
<evidence type="ECO:0000313" key="5">
    <source>
        <dbReference type="EMBL" id="SUZ62406.1"/>
    </source>
</evidence>
<dbReference type="EMBL" id="UINC01000867">
    <property type="protein sequence ID" value="SUZ62406.1"/>
    <property type="molecule type" value="Genomic_DNA"/>
</dbReference>
<accession>A0A381P661</accession>
<keyword evidence="3" id="KW-0067">ATP-binding</keyword>
<evidence type="ECO:0000256" key="1">
    <source>
        <dbReference type="ARBA" id="ARBA00022448"/>
    </source>
</evidence>
<evidence type="ECO:0000259" key="4">
    <source>
        <dbReference type="PROSITE" id="PS50893"/>
    </source>
</evidence>
<dbReference type="PROSITE" id="PS00211">
    <property type="entry name" value="ABC_TRANSPORTER_1"/>
    <property type="match status" value="1"/>
</dbReference>
<dbReference type="InterPro" id="IPR017871">
    <property type="entry name" value="ABC_transporter-like_CS"/>
</dbReference>
<evidence type="ECO:0000256" key="2">
    <source>
        <dbReference type="ARBA" id="ARBA00022741"/>
    </source>
</evidence>
<protein>
    <recommendedName>
        <fullName evidence="4">ABC transporter domain-containing protein</fullName>
    </recommendedName>
</protein>
<dbReference type="AlphaFoldDB" id="A0A381P661"/>
<dbReference type="Pfam" id="PF00005">
    <property type="entry name" value="ABC_tran"/>
    <property type="match status" value="1"/>
</dbReference>
<proteinExistence type="predicted"/>
<organism evidence="5">
    <name type="scientific">marine metagenome</name>
    <dbReference type="NCBI Taxonomy" id="408172"/>
    <lineage>
        <taxon>unclassified sequences</taxon>
        <taxon>metagenomes</taxon>
        <taxon>ecological metagenomes</taxon>
    </lineage>
</organism>
<keyword evidence="2" id="KW-0547">Nucleotide-binding</keyword>
<dbReference type="PROSITE" id="PS50893">
    <property type="entry name" value="ABC_TRANSPORTER_2"/>
    <property type="match status" value="1"/>
</dbReference>
<dbReference type="Gene3D" id="3.40.50.300">
    <property type="entry name" value="P-loop containing nucleotide triphosphate hydrolases"/>
    <property type="match status" value="1"/>
</dbReference>
<sequence length="219" mass="23767">MVVIGGSGTGKSVLIKHIIGLLRPDEGKVVVKGAVISESDRSDLNELRRSMGMLFQQAALFDSMTVGDNVAFELRQHTSMGAEEVADRVEEMLTMVGLSGLQDKWPADLSGGMKKRAGLARALALGPEIVLYDEPTTGLDPILADQINDLIRDLQKRLNVTSVTITHDMISAYKIADRIAMLHKGRIEEVGTPGEIQDSSNPIVQQFIHGRAEGPITPR</sequence>
<reference evidence="5" key="1">
    <citation type="submission" date="2018-05" db="EMBL/GenBank/DDBJ databases">
        <authorList>
            <person name="Lanie J.A."/>
            <person name="Ng W.-L."/>
            <person name="Kazmierczak K.M."/>
            <person name="Andrzejewski T.M."/>
            <person name="Davidsen T.M."/>
            <person name="Wayne K.J."/>
            <person name="Tettelin H."/>
            <person name="Glass J.I."/>
            <person name="Rusch D."/>
            <person name="Podicherti R."/>
            <person name="Tsui H.-C.T."/>
            <person name="Winkler M.E."/>
        </authorList>
    </citation>
    <scope>NUCLEOTIDE SEQUENCE</scope>
</reference>
<dbReference type="SUPFAM" id="SSF52540">
    <property type="entry name" value="P-loop containing nucleoside triphosphate hydrolases"/>
    <property type="match status" value="1"/>
</dbReference>
<dbReference type="PANTHER" id="PTHR43023:SF6">
    <property type="entry name" value="INTERMEMBRANE PHOSPHOLIPID TRANSPORT SYSTEM ATP-BINDING PROTEIN MLAF"/>
    <property type="match status" value="1"/>
</dbReference>
<dbReference type="GO" id="GO:0005524">
    <property type="term" value="F:ATP binding"/>
    <property type="evidence" value="ECO:0007669"/>
    <property type="project" value="UniProtKB-KW"/>
</dbReference>
<feature type="domain" description="ABC transporter" evidence="4">
    <location>
        <begin position="1"/>
        <end position="209"/>
    </location>
</feature>
<dbReference type="InterPro" id="IPR003593">
    <property type="entry name" value="AAA+_ATPase"/>
</dbReference>